<protein>
    <submittedName>
        <fullName evidence="2">Uncharacterized protein</fullName>
    </submittedName>
</protein>
<gene>
    <name evidence="2" type="ORF">LC087_13245</name>
</gene>
<organism evidence="2 3">
    <name type="scientific">Bacillus carboniphilus</name>
    <dbReference type="NCBI Taxonomy" id="86663"/>
    <lineage>
        <taxon>Bacteria</taxon>
        <taxon>Bacillati</taxon>
        <taxon>Bacillota</taxon>
        <taxon>Bacilli</taxon>
        <taxon>Bacillales</taxon>
        <taxon>Bacillaceae</taxon>
        <taxon>Bacillus</taxon>
    </lineage>
</organism>
<sequence>MKKLDIFDGLILLFFVYYFFARVDYANITTFNILIFILGLVWFTTVAVTYYLRKKGKITNPKKPD</sequence>
<name>A0ABY9JTP5_9BACI</name>
<evidence type="ECO:0000313" key="2">
    <source>
        <dbReference type="EMBL" id="WLR41805.1"/>
    </source>
</evidence>
<keyword evidence="1" id="KW-1133">Transmembrane helix</keyword>
<feature type="transmembrane region" description="Helical" evidence="1">
    <location>
        <begin position="7"/>
        <end position="25"/>
    </location>
</feature>
<dbReference type="RefSeq" id="WP_226541307.1">
    <property type="nucleotide sequence ID" value="NZ_CP129013.1"/>
</dbReference>
<feature type="transmembrane region" description="Helical" evidence="1">
    <location>
        <begin position="31"/>
        <end position="52"/>
    </location>
</feature>
<dbReference type="Proteomes" id="UP001197974">
    <property type="component" value="Chromosome"/>
</dbReference>
<evidence type="ECO:0000256" key="1">
    <source>
        <dbReference type="SAM" id="Phobius"/>
    </source>
</evidence>
<reference evidence="2 3" key="1">
    <citation type="submission" date="2023-06" db="EMBL/GenBank/DDBJ databases">
        <title>Five Gram-positive bacteria isolated from mangrove sediments in Shenzhen, Guangdong, China.</title>
        <authorList>
            <person name="Yu S."/>
            <person name="Zheng W."/>
            <person name="Huang Y."/>
        </authorList>
    </citation>
    <scope>NUCLEOTIDE SEQUENCE [LARGE SCALE GENOMIC DNA]</scope>
    <source>
        <strain evidence="2 3">SaN35-3</strain>
    </source>
</reference>
<proteinExistence type="predicted"/>
<keyword evidence="3" id="KW-1185">Reference proteome</keyword>
<keyword evidence="1" id="KW-0812">Transmembrane</keyword>
<accession>A0ABY9JTP5</accession>
<evidence type="ECO:0000313" key="3">
    <source>
        <dbReference type="Proteomes" id="UP001197974"/>
    </source>
</evidence>
<keyword evidence="1" id="KW-0472">Membrane</keyword>
<dbReference type="EMBL" id="CP129013">
    <property type="protein sequence ID" value="WLR41805.1"/>
    <property type="molecule type" value="Genomic_DNA"/>
</dbReference>